<proteinExistence type="predicted"/>
<gene>
    <name evidence="1" type="ORF">MACH16_07650</name>
</gene>
<evidence type="ECO:0000313" key="1">
    <source>
        <dbReference type="EMBL" id="BDX02017.1"/>
    </source>
</evidence>
<dbReference type="EMBL" id="AP027271">
    <property type="protein sequence ID" value="BDX02017.1"/>
    <property type="molecule type" value="Genomic_DNA"/>
</dbReference>
<reference evidence="1 2" key="1">
    <citation type="submission" date="2023-01" db="EMBL/GenBank/DDBJ databases">
        <title>Complete genome sequence of Marinomonas pontica strain 200518_36.</title>
        <authorList>
            <person name="Ueki S."/>
            <person name="Gajardo G."/>
            <person name="Maruyama F."/>
        </authorList>
    </citation>
    <scope>NUCLEOTIDE SEQUENCE [LARGE SCALE GENOMIC DNA]</scope>
    <source>
        <strain evidence="1 2">200518_36</strain>
    </source>
</reference>
<evidence type="ECO:0000313" key="2">
    <source>
        <dbReference type="Proteomes" id="UP001307608"/>
    </source>
</evidence>
<sequence>MKRTTSSEHFRAKSDVFFSDLAALLFRKEGVHLASVSAPQSLACYQTVDLNLCLQLRLVLIPLTNGRLLGRLSWLDRRGVDHVCCYVNEAFDCLIMASDGAWIKQTKSAEKLCINEFEALVA</sequence>
<accession>A0ABM8FCF3</accession>
<keyword evidence="2" id="KW-1185">Reference proteome</keyword>
<organism evidence="1 2">
    <name type="scientific">Marinomonas pontica</name>
    <dbReference type="NCBI Taxonomy" id="264739"/>
    <lineage>
        <taxon>Bacteria</taxon>
        <taxon>Pseudomonadati</taxon>
        <taxon>Pseudomonadota</taxon>
        <taxon>Gammaproteobacteria</taxon>
        <taxon>Oceanospirillales</taxon>
        <taxon>Oceanospirillaceae</taxon>
        <taxon>Marinomonas</taxon>
    </lineage>
</organism>
<name>A0ABM8FCF3_9GAMM</name>
<dbReference type="RefSeq" id="WP_338265534.1">
    <property type="nucleotide sequence ID" value="NZ_AP027271.1"/>
</dbReference>
<protein>
    <submittedName>
        <fullName evidence="1">Uncharacterized protein</fullName>
    </submittedName>
</protein>
<dbReference type="Proteomes" id="UP001307608">
    <property type="component" value="Chromosome"/>
</dbReference>